<keyword evidence="7 8" id="KW-0472">Membrane</keyword>
<comment type="similarity">
    <text evidence="3">Belongs to the amino acid-polyamine-organocation (APC) superfamily.</text>
</comment>
<feature type="transmembrane region" description="Helical" evidence="8">
    <location>
        <begin position="423"/>
        <end position="445"/>
    </location>
</feature>
<keyword evidence="10" id="KW-1185">Reference proteome</keyword>
<evidence type="ECO:0000256" key="5">
    <source>
        <dbReference type="ARBA" id="ARBA00022692"/>
    </source>
</evidence>
<dbReference type="AlphaFoldDB" id="A0A064CH46"/>
<comment type="subcellular location">
    <subcellularLocation>
        <location evidence="2">Cell membrane</location>
        <topology evidence="2">Multi-pass membrane protein</topology>
    </subcellularLocation>
</comment>
<evidence type="ECO:0000256" key="1">
    <source>
        <dbReference type="ARBA" id="ARBA00002249"/>
    </source>
</evidence>
<feature type="transmembrane region" description="Helical" evidence="8">
    <location>
        <begin position="170"/>
        <end position="192"/>
    </location>
</feature>
<feature type="transmembrane region" description="Helical" evidence="8">
    <location>
        <begin position="140"/>
        <end position="158"/>
    </location>
</feature>
<dbReference type="OrthoDB" id="138827at2"/>
<keyword evidence="4" id="KW-1003">Cell membrane</keyword>
<name>A0A064CH46_9MYCO</name>
<dbReference type="eggNOG" id="COG0531">
    <property type="taxonomic scope" value="Bacteria"/>
</dbReference>
<evidence type="ECO:0000256" key="7">
    <source>
        <dbReference type="ARBA" id="ARBA00023136"/>
    </source>
</evidence>
<dbReference type="PANTHER" id="PTHR42770">
    <property type="entry name" value="AMINO ACID TRANSPORTER-RELATED"/>
    <property type="match status" value="1"/>
</dbReference>
<dbReference type="Gene3D" id="1.20.1740.10">
    <property type="entry name" value="Amino acid/polyamine transporter I"/>
    <property type="match status" value="1"/>
</dbReference>
<evidence type="ECO:0000256" key="8">
    <source>
        <dbReference type="SAM" id="Phobius"/>
    </source>
</evidence>
<feature type="transmembrane region" description="Helical" evidence="8">
    <location>
        <begin position="25"/>
        <end position="45"/>
    </location>
</feature>
<feature type="transmembrane region" description="Helical" evidence="8">
    <location>
        <begin position="254"/>
        <end position="278"/>
    </location>
</feature>
<feature type="transmembrane region" description="Helical" evidence="8">
    <location>
        <begin position="57"/>
        <end position="77"/>
    </location>
</feature>
<evidence type="ECO:0000256" key="2">
    <source>
        <dbReference type="ARBA" id="ARBA00004651"/>
    </source>
</evidence>
<dbReference type="InterPro" id="IPR050367">
    <property type="entry name" value="APC_superfamily"/>
</dbReference>
<evidence type="ECO:0000256" key="3">
    <source>
        <dbReference type="ARBA" id="ARBA00009523"/>
    </source>
</evidence>
<feature type="transmembrane region" description="Helical" evidence="8">
    <location>
        <begin position="391"/>
        <end position="411"/>
    </location>
</feature>
<comment type="caution">
    <text evidence="9">The sequence shown here is derived from an EMBL/GenBank/DDBJ whole genome shotgun (WGS) entry which is preliminary data.</text>
</comment>
<feature type="transmembrane region" description="Helical" evidence="8">
    <location>
        <begin position="457"/>
        <end position="483"/>
    </location>
</feature>
<dbReference type="PIRSF" id="PIRSF006060">
    <property type="entry name" value="AA_transporter"/>
    <property type="match status" value="1"/>
</dbReference>
<feature type="transmembrane region" description="Helical" evidence="8">
    <location>
        <begin position="309"/>
        <end position="328"/>
    </location>
</feature>
<evidence type="ECO:0000313" key="9">
    <source>
        <dbReference type="EMBL" id="KDE99655.1"/>
    </source>
</evidence>
<dbReference type="Pfam" id="PF13520">
    <property type="entry name" value="AA_permease_2"/>
    <property type="match status" value="1"/>
</dbReference>
<dbReference type="RefSeq" id="WP_036341989.1">
    <property type="nucleotide sequence ID" value="NZ_JALN02000001.1"/>
</dbReference>
<dbReference type="EMBL" id="JALN02000001">
    <property type="protein sequence ID" value="KDE99655.1"/>
    <property type="molecule type" value="Genomic_DNA"/>
</dbReference>
<sequence>MAEDAAIVDPLMHGLRSKGLKKGSVSLVGAVAIGLAATAPAYSLTGALGRGAQEVGYQLPIVFIIAVIPMYFVALAYKHLTDAAPDAGTVFTWGSKAIAPHIGWMGGFALVLSSILAGVGAAGILTNAAAVLVGMDSSPVWFDITVATVFILLTTWLVARGAEESSRTTLILTIIQYGGLLVFAVIMIIPVFRGGQSATAESFSWEWFNPFAIHDFSGLLGGFLVAIFIFWGFDASLAMSEETSGTSADAGRSGVTAILITVATYVIFSVAALAFAGIDPNSDTSLTHEGNVDNVFTTLATQSIGERGAMLAALVVGVSAFSATMSTVMPTARGLLSMATYKALPDRFASVSEASSTPKYATWVIGLTSLAIYCMLDVVSDSVVSDSVYSVGIAIMTYYSVVAISSVVYFWRTAFRSWRTAMGQVILPGIGALILIPVGVVDAYLMADPSTGSGSSILDVGTAFVVGVLSLAFGVVLMILWNLKAPAFFRGKTLPTERT</sequence>
<keyword evidence="6 8" id="KW-1133">Transmembrane helix</keyword>
<feature type="transmembrane region" description="Helical" evidence="8">
    <location>
        <begin position="108"/>
        <end position="134"/>
    </location>
</feature>
<feature type="transmembrane region" description="Helical" evidence="8">
    <location>
        <begin position="212"/>
        <end position="233"/>
    </location>
</feature>
<dbReference type="InterPro" id="IPR002293">
    <property type="entry name" value="AA/rel_permease1"/>
</dbReference>
<protein>
    <submittedName>
        <fullName evidence="9">Amino acid permease</fullName>
    </submittedName>
</protein>
<evidence type="ECO:0000313" key="10">
    <source>
        <dbReference type="Proteomes" id="UP000022835"/>
    </source>
</evidence>
<evidence type="ECO:0000256" key="6">
    <source>
        <dbReference type="ARBA" id="ARBA00022989"/>
    </source>
</evidence>
<dbReference type="STRING" id="1440774.Y900_012080"/>
<reference evidence="9" key="1">
    <citation type="submission" date="2014-05" db="EMBL/GenBank/DDBJ databases">
        <title>Genome sequence of Mycobacterium aromaticivorans strain JS19b1T (= DSM 45407T).</title>
        <authorList>
            <person name="Kwak Y."/>
            <person name="Park G.-S."/>
            <person name="Li Q.X."/>
            <person name="Lee S.-E."/>
            <person name="Shin J.-H."/>
        </authorList>
    </citation>
    <scope>NUCLEOTIDE SEQUENCE [LARGE SCALE GENOMIC DNA]</scope>
    <source>
        <strain evidence="9">JS19b1</strain>
    </source>
</reference>
<accession>A0A064CH46</accession>
<organism evidence="9 10">
    <name type="scientific">Mycolicibacterium aromaticivorans JS19b1 = JCM 16368</name>
    <dbReference type="NCBI Taxonomy" id="1440774"/>
    <lineage>
        <taxon>Bacteria</taxon>
        <taxon>Bacillati</taxon>
        <taxon>Actinomycetota</taxon>
        <taxon>Actinomycetes</taxon>
        <taxon>Mycobacteriales</taxon>
        <taxon>Mycobacteriaceae</taxon>
        <taxon>Mycolicibacterium</taxon>
    </lineage>
</organism>
<dbReference type="PANTHER" id="PTHR42770:SF16">
    <property type="entry name" value="AMINO ACID PERMEASE"/>
    <property type="match status" value="1"/>
</dbReference>
<dbReference type="GO" id="GO:0005886">
    <property type="term" value="C:plasma membrane"/>
    <property type="evidence" value="ECO:0007669"/>
    <property type="project" value="UniProtKB-SubCell"/>
</dbReference>
<gene>
    <name evidence="9" type="ORF">Y900_012080</name>
</gene>
<comment type="function">
    <text evidence="1">Probable amino-acid or metabolite transport protein.</text>
</comment>
<keyword evidence="5 8" id="KW-0812">Transmembrane</keyword>
<dbReference type="GO" id="GO:0022857">
    <property type="term" value="F:transmembrane transporter activity"/>
    <property type="evidence" value="ECO:0007669"/>
    <property type="project" value="InterPro"/>
</dbReference>
<evidence type="ECO:0000256" key="4">
    <source>
        <dbReference type="ARBA" id="ARBA00022475"/>
    </source>
</evidence>
<proteinExistence type="inferred from homology"/>
<dbReference type="Proteomes" id="UP000022835">
    <property type="component" value="Unassembled WGS sequence"/>
</dbReference>
<feature type="transmembrane region" description="Helical" evidence="8">
    <location>
        <begin position="360"/>
        <end position="379"/>
    </location>
</feature>